<name>A0A809R9Z0_9BACT</name>
<feature type="region of interest" description="Disordered" evidence="1">
    <location>
        <begin position="41"/>
        <end position="78"/>
    </location>
</feature>
<protein>
    <submittedName>
        <fullName evidence="2">Uncharacterized protein</fullName>
    </submittedName>
</protein>
<dbReference type="AlphaFoldDB" id="A0A809R9Z0"/>
<sequence>MVRQAQRAERFERRATPWWKPAPKMKAACKVATLNFENLWPGPTPRAAPKQAPFPPAASTPKQVWGGTQIGSHGAPLHSALDILARSASQTGAPGDGTP</sequence>
<organism evidence="2 3">
    <name type="scientific">Candidatus Nitrosymbiomonas proteolyticus</name>
    <dbReference type="NCBI Taxonomy" id="2608984"/>
    <lineage>
        <taxon>Bacteria</taxon>
        <taxon>Bacillati</taxon>
        <taxon>Armatimonadota</taxon>
        <taxon>Armatimonadota incertae sedis</taxon>
        <taxon>Candidatus Nitrosymbiomonas</taxon>
    </lineage>
</organism>
<reference evidence="2" key="1">
    <citation type="journal article" name="DNA Res.">
        <title>The physiological potential of anammox bacteria as revealed by their core genome structure.</title>
        <authorList>
            <person name="Okubo T."/>
            <person name="Toyoda A."/>
            <person name="Fukuhara K."/>
            <person name="Uchiyama I."/>
            <person name="Harigaya Y."/>
            <person name="Kuroiwa M."/>
            <person name="Suzuki T."/>
            <person name="Murakami Y."/>
            <person name="Suwa Y."/>
            <person name="Takami H."/>
        </authorList>
    </citation>
    <scope>NUCLEOTIDE SEQUENCE</scope>
    <source>
        <strain evidence="2">317325-2</strain>
    </source>
</reference>
<evidence type="ECO:0000256" key="1">
    <source>
        <dbReference type="SAM" id="MobiDB-lite"/>
    </source>
</evidence>
<dbReference type="Proteomes" id="UP000662873">
    <property type="component" value="Chromosome"/>
</dbReference>
<accession>A0A809R9Z0</accession>
<dbReference type="KEGG" id="npy:NPRO_19050"/>
<dbReference type="EMBL" id="AP021858">
    <property type="protein sequence ID" value="BBO24310.1"/>
    <property type="molecule type" value="Genomic_DNA"/>
</dbReference>
<gene>
    <name evidence="2" type="ORF">NPRO_19050</name>
</gene>
<evidence type="ECO:0000313" key="2">
    <source>
        <dbReference type="EMBL" id="BBO24310.1"/>
    </source>
</evidence>
<evidence type="ECO:0000313" key="3">
    <source>
        <dbReference type="Proteomes" id="UP000662873"/>
    </source>
</evidence>
<feature type="compositionally biased region" description="Pro residues" evidence="1">
    <location>
        <begin position="42"/>
        <end position="58"/>
    </location>
</feature>
<proteinExistence type="predicted"/>